<dbReference type="AlphaFoldDB" id="A0A0W0WE80"/>
<gene>
    <name evidence="1" type="ORF">Lmac_0467</name>
</gene>
<dbReference type="RefSeq" id="WP_058451292.1">
    <property type="nucleotide sequence ID" value="NZ_CAAAIB010000005.1"/>
</dbReference>
<name>A0A0W0WE80_9GAMM</name>
<dbReference type="Proteomes" id="UP000054908">
    <property type="component" value="Unassembled WGS sequence"/>
</dbReference>
<proteinExistence type="predicted"/>
<dbReference type="EMBL" id="LNYL01000010">
    <property type="protein sequence ID" value="KTD30651.1"/>
    <property type="molecule type" value="Genomic_DNA"/>
</dbReference>
<organism evidence="1 2">
    <name type="scientific">Legionella maceachernii</name>
    <dbReference type="NCBI Taxonomy" id="466"/>
    <lineage>
        <taxon>Bacteria</taxon>
        <taxon>Pseudomonadati</taxon>
        <taxon>Pseudomonadota</taxon>
        <taxon>Gammaproteobacteria</taxon>
        <taxon>Legionellales</taxon>
        <taxon>Legionellaceae</taxon>
        <taxon>Legionella</taxon>
    </lineage>
</organism>
<dbReference type="STRING" id="466.Lmac_0467"/>
<reference evidence="1 2" key="1">
    <citation type="submission" date="2015-11" db="EMBL/GenBank/DDBJ databases">
        <title>Genomic analysis of 38 Legionella species identifies large and diverse effector repertoires.</title>
        <authorList>
            <person name="Burstein D."/>
            <person name="Amaro F."/>
            <person name="Zusman T."/>
            <person name="Lifshitz Z."/>
            <person name="Cohen O."/>
            <person name="Gilbert J.A."/>
            <person name="Pupko T."/>
            <person name="Shuman H.A."/>
            <person name="Segal G."/>
        </authorList>
    </citation>
    <scope>NUCLEOTIDE SEQUENCE [LARGE SCALE GENOMIC DNA]</scope>
    <source>
        <strain evidence="1 2">PX-1-G2-E2</strain>
    </source>
</reference>
<dbReference type="OrthoDB" id="9949021at2"/>
<evidence type="ECO:0000313" key="2">
    <source>
        <dbReference type="Proteomes" id="UP000054908"/>
    </source>
</evidence>
<accession>A0A0W0WE80</accession>
<keyword evidence="2" id="KW-1185">Reference proteome</keyword>
<sequence>MWYKEVIKSFINKVKATEQNNAKEFLKFFFVKLKRTVFKTEANTHFQIEMMFGVISKLFARFNDAPEGSIDLNYFAKYLVGLVLVYAKHGNENYDFRNIDFIPLLIKSKYLGLDETINSYEQVLKTGKRTFTSSEQPLPFRAQAFVLAMNSLEKWILEELNYNLKIIPSQMTPAFKKMPPPLLYGFLAETVFLLGRSTEFDDFIASIYEEIHSDFWRKFELSENEQQFYIHLQSLIHLVHEFELENERLHTLIFRLKIASYAYLYNRNASSYANFAAACLSDIKKSAAEFQNFPKLKLTLERLYYSLKVLGLFHIQLETNNDAFFVEEIGIVLQLEGLKNNLKFTDDVSGQAAENVRAAIYDLVASYMLNKRTVDFKFFRKQFREIIEQVRPVIGHEFQGELFLARIEFMLLCLGLINNFVHKKEKFNSSRQYSERENNFFIQLEKWSDLSELFFEKASSDEQFVLFARIVEIIEAVIGTSALVYFQNRSAANCQVLKFVCGEVIAHCGLMLCQMTPQLRAVDSSLPYDELQKALSQLNLVIDQLDKSLTDYYRKGGRHTSFSMIESTNQESIPSHKRSFSI</sequence>
<protein>
    <submittedName>
        <fullName evidence="1">DNA repair protein</fullName>
    </submittedName>
</protein>
<comment type="caution">
    <text evidence="1">The sequence shown here is derived from an EMBL/GenBank/DDBJ whole genome shotgun (WGS) entry which is preliminary data.</text>
</comment>
<dbReference type="PATRIC" id="fig|466.6.peg.495"/>
<evidence type="ECO:0000313" key="1">
    <source>
        <dbReference type="EMBL" id="KTD30651.1"/>
    </source>
</evidence>